<name>A0A7G1IUV2_STRMT</name>
<proteinExistence type="predicted"/>
<protein>
    <submittedName>
        <fullName evidence="1">Uncharacterized protein</fullName>
    </submittedName>
</protein>
<sequence length="106" mass="12288">MLNKHIAAKLVKALTFDSDIYALGNRYPIHPILEESIEAKTKKIEITIVAALFVFSEVYDIIKIDTKLEKNILKMLKISLLNKSSPENSIFDLFKNKRKLSMMYRK</sequence>
<evidence type="ECO:0000313" key="1">
    <source>
        <dbReference type="EMBL" id="BCJ09961.1"/>
    </source>
</evidence>
<gene>
    <name evidence="1" type="ORF">SMNM65_03930</name>
</gene>
<dbReference type="Proteomes" id="UP000516106">
    <property type="component" value="Chromosome"/>
</dbReference>
<dbReference type="AlphaFoldDB" id="A0A7G1IUV2"/>
<organism evidence="1 2">
    <name type="scientific">Streptococcus mitis</name>
    <dbReference type="NCBI Taxonomy" id="28037"/>
    <lineage>
        <taxon>Bacteria</taxon>
        <taxon>Bacillati</taxon>
        <taxon>Bacillota</taxon>
        <taxon>Bacilli</taxon>
        <taxon>Lactobacillales</taxon>
        <taxon>Streptococcaceae</taxon>
        <taxon>Streptococcus</taxon>
        <taxon>Streptococcus mitis group</taxon>
    </lineage>
</organism>
<reference evidence="2" key="1">
    <citation type="submission" date="2020-08" db="EMBL/GenBank/DDBJ databases">
        <title>Complete genome sequence of Streptococcus mitis strain Nm-65.</title>
        <authorList>
            <person name="Tabata A."/>
            <person name="Ohkuni H."/>
            <person name="Nagamune H."/>
        </authorList>
    </citation>
    <scope>NUCLEOTIDE SEQUENCE [LARGE SCALE GENOMIC DNA]</scope>
    <source>
        <strain evidence="2">Nm-65</strain>
    </source>
</reference>
<dbReference type="EMBL" id="AP023349">
    <property type="protein sequence ID" value="BCJ09961.1"/>
    <property type="molecule type" value="Genomic_DNA"/>
</dbReference>
<evidence type="ECO:0000313" key="2">
    <source>
        <dbReference type="Proteomes" id="UP000516106"/>
    </source>
</evidence>
<accession>A0A7G1IUV2</accession>